<dbReference type="AlphaFoldDB" id="A0AA36JRY6"/>
<comment type="caution">
    <text evidence="2">The sequence shown here is derived from an EMBL/GenBank/DDBJ whole genome shotgun (WGS) entry which is preliminary data.</text>
</comment>
<dbReference type="Gene3D" id="1.25.40.10">
    <property type="entry name" value="Tetratricopeptide repeat domain"/>
    <property type="match status" value="1"/>
</dbReference>
<dbReference type="Proteomes" id="UP001178507">
    <property type="component" value="Unassembled WGS sequence"/>
</dbReference>
<evidence type="ECO:0008006" key="4">
    <source>
        <dbReference type="Google" id="ProtNLM"/>
    </source>
</evidence>
<evidence type="ECO:0000256" key="1">
    <source>
        <dbReference type="ARBA" id="ARBA00022737"/>
    </source>
</evidence>
<sequence length="278" mass="29982">MQPGLLEGPKNSAAFSAAISSCERAARWIEALAVLRRMGPTDRLPAHNAAISACEKAGLWEVAIDLLNQLWTQQLTPSGVSYNAAISACQREGHWQAALRLLFERRCVAEVDEAALGGVVSTASKAVLWELCLALVLMPEVVAARPSLVDASCISAALLACQRCSQWSRALEIFEARHHLPEPADVLFAAMACEEVGRLGHARCLRLSAWRAPARTAFDVVLAAEITESRMLQGRFWRSAFRPALRELCRGMGSSQMLSGLASLGVRGGRHALVTLGA</sequence>
<accession>A0AA36JRY6</accession>
<protein>
    <recommendedName>
        <fullName evidence="4">Pentatricopeptide repeat-containing protein, chloroplastic</fullName>
    </recommendedName>
</protein>
<gene>
    <name evidence="2" type="ORF">EVOR1521_LOCUS31462</name>
</gene>
<name>A0AA36JRY6_9DINO</name>
<organism evidence="2 3">
    <name type="scientific">Effrenium voratum</name>
    <dbReference type="NCBI Taxonomy" id="2562239"/>
    <lineage>
        <taxon>Eukaryota</taxon>
        <taxon>Sar</taxon>
        <taxon>Alveolata</taxon>
        <taxon>Dinophyceae</taxon>
        <taxon>Suessiales</taxon>
        <taxon>Symbiodiniaceae</taxon>
        <taxon>Effrenium</taxon>
    </lineage>
</organism>
<keyword evidence="3" id="KW-1185">Reference proteome</keyword>
<dbReference type="EMBL" id="CAUJNA010003834">
    <property type="protein sequence ID" value="CAJ1410685.1"/>
    <property type="molecule type" value="Genomic_DNA"/>
</dbReference>
<dbReference type="Pfam" id="PF01535">
    <property type="entry name" value="PPR"/>
    <property type="match status" value="2"/>
</dbReference>
<dbReference type="PANTHER" id="PTHR47447:SF17">
    <property type="entry name" value="OS12G0638900 PROTEIN"/>
    <property type="match status" value="1"/>
</dbReference>
<dbReference type="PANTHER" id="PTHR47447">
    <property type="entry name" value="OS03G0856100 PROTEIN"/>
    <property type="match status" value="1"/>
</dbReference>
<dbReference type="InterPro" id="IPR002885">
    <property type="entry name" value="PPR_rpt"/>
</dbReference>
<keyword evidence="1" id="KW-0677">Repeat</keyword>
<evidence type="ECO:0000313" key="2">
    <source>
        <dbReference type="EMBL" id="CAJ1410685.1"/>
    </source>
</evidence>
<proteinExistence type="predicted"/>
<feature type="non-terminal residue" evidence="2">
    <location>
        <position position="278"/>
    </location>
</feature>
<reference evidence="2" key="1">
    <citation type="submission" date="2023-08" db="EMBL/GenBank/DDBJ databases">
        <authorList>
            <person name="Chen Y."/>
            <person name="Shah S."/>
            <person name="Dougan E. K."/>
            <person name="Thang M."/>
            <person name="Chan C."/>
        </authorList>
    </citation>
    <scope>NUCLEOTIDE SEQUENCE</scope>
</reference>
<dbReference type="InterPro" id="IPR011990">
    <property type="entry name" value="TPR-like_helical_dom_sf"/>
</dbReference>
<evidence type="ECO:0000313" key="3">
    <source>
        <dbReference type="Proteomes" id="UP001178507"/>
    </source>
</evidence>